<dbReference type="GO" id="GO:0008270">
    <property type="term" value="F:zinc ion binding"/>
    <property type="evidence" value="ECO:0007669"/>
    <property type="project" value="UniProtKB-KW"/>
</dbReference>
<evidence type="ECO:0000313" key="5">
    <source>
        <dbReference type="Proteomes" id="UP000238274"/>
    </source>
</evidence>
<dbReference type="Gene3D" id="4.10.60.10">
    <property type="entry name" value="Zinc finger, CCHC-type"/>
    <property type="match status" value="2"/>
</dbReference>
<accession>A0A2S4W9P5</accession>
<name>A0A2S4W9P5_9BASI</name>
<reference evidence="5" key="3">
    <citation type="journal article" date="2018" name="Mol. Plant Microbe Interact.">
        <title>Genome sequence resources for the wheat stripe rust pathogen (Puccinia striiformis f. sp. tritici) and the barley stripe rust pathogen (Puccinia striiformis f. sp. hordei).</title>
        <authorList>
            <person name="Xia C."/>
            <person name="Wang M."/>
            <person name="Yin C."/>
            <person name="Cornejo O.E."/>
            <person name="Hulbert S.H."/>
            <person name="Chen X."/>
        </authorList>
    </citation>
    <scope>NUCLEOTIDE SEQUENCE [LARGE SCALE GENOMIC DNA]</scope>
    <source>
        <strain evidence="5">93TX-2</strain>
    </source>
</reference>
<dbReference type="Proteomes" id="UP000238274">
    <property type="component" value="Unassembled WGS sequence"/>
</dbReference>
<evidence type="ECO:0000256" key="1">
    <source>
        <dbReference type="ARBA" id="ARBA00022664"/>
    </source>
</evidence>
<dbReference type="PROSITE" id="PS50158">
    <property type="entry name" value="ZF_CCHC"/>
    <property type="match status" value="2"/>
</dbReference>
<keyword evidence="2" id="KW-0863">Zinc-finger</keyword>
<keyword evidence="5" id="KW-1185">Reference proteome</keyword>
<dbReference type="InterPro" id="IPR036875">
    <property type="entry name" value="Znf_CCHC_sf"/>
</dbReference>
<reference evidence="5" key="2">
    <citation type="journal article" date="2018" name="BMC Genomics">
        <title>Genomic insights into host adaptation between the wheat stripe rust pathogen (Puccinia striiformis f. sp. tritici) and the barley stripe rust pathogen (Puccinia striiformis f. sp. hordei).</title>
        <authorList>
            <person name="Xia C."/>
            <person name="Wang M."/>
            <person name="Yin C."/>
            <person name="Cornejo O.E."/>
            <person name="Hulbert S.H."/>
            <person name="Chen X."/>
        </authorList>
    </citation>
    <scope>NUCLEOTIDE SEQUENCE [LARGE SCALE GENOMIC DNA]</scope>
    <source>
        <strain evidence="5">93TX-2</strain>
    </source>
</reference>
<keyword evidence="2" id="KW-0862">Zinc</keyword>
<sequence length="167" mass="18190">CGGEGHISKDCSNPTTPKSRYNCVDCTSSVGAKQAQQLYSGGRSGRGFSARNCYTCGGVGHLSRDCVGDQKCFNCGEVGHVSRDCSRPQAKNCYSVSIIKIFYISFKDKNSPHFLIFFCWISSVIQCGQSGHISKDWSIPVFLHFGGPNEAVRSSSTNSRRGESHCK</sequence>
<dbReference type="GO" id="GO:0006397">
    <property type="term" value="P:mRNA processing"/>
    <property type="evidence" value="ECO:0007669"/>
    <property type="project" value="UniProtKB-KW"/>
</dbReference>
<dbReference type="Pfam" id="PF00098">
    <property type="entry name" value="zf-CCHC"/>
    <property type="match status" value="3"/>
</dbReference>
<dbReference type="EMBL" id="PKSM01000064">
    <property type="protein sequence ID" value="POW18495.1"/>
    <property type="molecule type" value="Genomic_DNA"/>
</dbReference>
<dbReference type="InterPro" id="IPR001878">
    <property type="entry name" value="Znf_CCHC"/>
</dbReference>
<dbReference type="VEuPathDB" id="FungiDB:PSHT_05755"/>
<reference evidence="4 5" key="1">
    <citation type="submission" date="2017-12" db="EMBL/GenBank/DDBJ databases">
        <title>Gene loss provides genomic basis for host adaptation in cereal stripe rust fungi.</title>
        <authorList>
            <person name="Xia C."/>
        </authorList>
    </citation>
    <scope>NUCLEOTIDE SEQUENCE [LARGE SCALE GENOMIC DNA]</scope>
    <source>
        <strain evidence="4 5">93TX-2</strain>
    </source>
</reference>
<feature type="domain" description="CCHC-type" evidence="3">
    <location>
        <begin position="53"/>
        <end position="66"/>
    </location>
</feature>
<keyword evidence="1" id="KW-0507">mRNA processing</keyword>
<gene>
    <name evidence="4" type="ORF">PSHT_05755</name>
</gene>
<dbReference type="SUPFAM" id="SSF57756">
    <property type="entry name" value="Retrovirus zinc finger-like domains"/>
    <property type="match status" value="1"/>
</dbReference>
<keyword evidence="2" id="KW-0479">Metal-binding</keyword>
<protein>
    <recommendedName>
        <fullName evidence="3">CCHC-type domain-containing protein</fullName>
    </recommendedName>
</protein>
<dbReference type="InterPro" id="IPR051714">
    <property type="entry name" value="Znf_CCHC_NABP"/>
</dbReference>
<dbReference type="SMART" id="SM00343">
    <property type="entry name" value="ZnF_C2HC"/>
    <property type="match status" value="3"/>
</dbReference>
<feature type="domain" description="CCHC-type" evidence="3">
    <location>
        <begin position="71"/>
        <end position="85"/>
    </location>
</feature>
<dbReference type="OrthoDB" id="2527451at2759"/>
<dbReference type="PANTHER" id="PTHR23002">
    <property type="entry name" value="ZINC FINGER CCHC DOMAIN CONTAINING PROTEIN"/>
    <property type="match status" value="1"/>
</dbReference>
<comment type="caution">
    <text evidence="4">The sequence shown here is derived from an EMBL/GenBank/DDBJ whole genome shotgun (WGS) entry which is preliminary data.</text>
</comment>
<evidence type="ECO:0000259" key="3">
    <source>
        <dbReference type="PROSITE" id="PS50158"/>
    </source>
</evidence>
<proteinExistence type="predicted"/>
<dbReference type="VEuPathDB" id="FungiDB:PSTT_00522"/>
<evidence type="ECO:0000313" key="4">
    <source>
        <dbReference type="EMBL" id="POW18495.1"/>
    </source>
</evidence>
<feature type="non-terminal residue" evidence="4">
    <location>
        <position position="1"/>
    </location>
</feature>
<dbReference type="AlphaFoldDB" id="A0A2S4W9P5"/>
<organism evidence="4 5">
    <name type="scientific">Puccinia striiformis</name>
    <dbReference type="NCBI Taxonomy" id="27350"/>
    <lineage>
        <taxon>Eukaryota</taxon>
        <taxon>Fungi</taxon>
        <taxon>Dikarya</taxon>
        <taxon>Basidiomycota</taxon>
        <taxon>Pucciniomycotina</taxon>
        <taxon>Pucciniomycetes</taxon>
        <taxon>Pucciniales</taxon>
        <taxon>Pucciniaceae</taxon>
        <taxon>Puccinia</taxon>
    </lineage>
</organism>
<dbReference type="GO" id="GO:0003676">
    <property type="term" value="F:nucleic acid binding"/>
    <property type="evidence" value="ECO:0007669"/>
    <property type="project" value="InterPro"/>
</dbReference>
<evidence type="ECO:0000256" key="2">
    <source>
        <dbReference type="PROSITE-ProRule" id="PRU00047"/>
    </source>
</evidence>